<evidence type="ECO:0000313" key="4">
    <source>
        <dbReference type="EMBL" id="ABA99487.1"/>
    </source>
</evidence>
<dbReference type="InterPro" id="IPR005135">
    <property type="entry name" value="Endo/exonuclease/phosphatase"/>
</dbReference>
<gene>
    <name evidence="4" type="ordered locus">LOC_Os12g43060</name>
</gene>
<reference evidence="4" key="3">
    <citation type="submission" date="2006-01" db="EMBL/GenBank/DDBJ databases">
        <authorList>
            <person name="Buell R."/>
        </authorList>
    </citation>
    <scope>NUCLEOTIDE SEQUENCE</scope>
</reference>
<dbReference type="Gene3D" id="3.60.10.10">
    <property type="entry name" value="Endonuclease/exonuclease/phosphatase"/>
    <property type="match status" value="1"/>
</dbReference>
<dbReference type="PANTHER" id="PTHR33116:SF87">
    <property type="entry name" value="OS01G0158850 PROTEIN"/>
    <property type="match status" value="1"/>
</dbReference>
<evidence type="ECO:0000256" key="1">
    <source>
        <dbReference type="SAM" id="Coils"/>
    </source>
</evidence>
<keyword evidence="1" id="KW-0175">Coiled coil</keyword>
<dbReference type="InterPro" id="IPR026960">
    <property type="entry name" value="RVT-Znf"/>
</dbReference>
<dbReference type="Pfam" id="PF13966">
    <property type="entry name" value="zf-RVT"/>
    <property type="match status" value="1"/>
</dbReference>
<organism evidence="4">
    <name type="scientific">Oryza sativa subsp. japonica</name>
    <name type="common">Rice</name>
    <dbReference type="NCBI Taxonomy" id="39947"/>
    <lineage>
        <taxon>Eukaryota</taxon>
        <taxon>Viridiplantae</taxon>
        <taxon>Streptophyta</taxon>
        <taxon>Embryophyta</taxon>
        <taxon>Tracheophyta</taxon>
        <taxon>Spermatophyta</taxon>
        <taxon>Magnoliopsida</taxon>
        <taxon>Liliopsida</taxon>
        <taxon>Poales</taxon>
        <taxon>Poaceae</taxon>
        <taxon>BOP clade</taxon>
        <taxon>Oryzoideae</taxon>
        <taxon>Oryzeae</taxon>
        <taxon>Oryzinae</taxon>
        <taxon>Oryza</taxon>
        <taxon>Oryza sativa</taxon>
    </lineage>
</organism>
<feature type="compositionally biased region" description="Basic and acidic residues" evidence="2">
    <location>
        <begin position="371"/>
        <end position="393"/>
    </location>
</feature>
<reference evidence="4" key="1">
    <citation type="journal article" date="2005" name="BMC Biol.">
        <title>The sequence of rice chromosomes 11 and 12, rich in disease resistance genes and recent gene duplications.</title>
        <authorList>
            <consortium name="The rice chromosomes 11 and 12 sequencing consortia"/>
        </authorList>
    </citation>
    <scope>NUCLEOTIDE SEQUENCE [LARGE SCALE GENOMIC DNA]</scope>
</reference>
<dbReference type="InterPro" id="IPR000477">
    <property type="entry name" value="RT_dom"/>
</dbReference>
<name>Q2QLW7_ORYSJ</name>
<proteinExistence type="predicted"/>
<dbReference type="GO" id="GO:0003824">
    <property type="term" value="F:catalytic activity"/>
    <property type="evidence" value="ECO:0007669"/>
    <property type="project" value="InterPro"/>
</dbReference>
<sequence length="1627" mass="187769">MRPNWKGGGGAARLGFRREEDDESDRSYSHLSRDCKLSVFCMICAKETHRTEDCFRKNQKKPVAKVVGCAAPGLGCVLIQSAKGIVQKEHVNPLAIVTIMWGGDLTEQALEEGFTQHFKWNWTWKARMQEKGLFHMRFPNKMKLDELAEFDSIRVKGISVQVKVKKWTQEAEAVGRLHEVWVTVEGVPDEMKDYDPLHEVGSNLGPVIEVDMVALKTKNVVRIRVGMMTLKSLPLTMTLVTPKLLVYKAHFKLEQIVELGWFRDCAQEKRAVEVEEQNEPGNINHMQRNKKPRKEEAASNMRVLEKAGDKRKAIVVEEDSDNESAQAEMVKLKQMEIDREMALRVQLEEHFKVKQIQLDKDVAGGMIEGGIREEAHAGEEKNKKTKKTQEGMADKSGTSQRVENDSEEVIYDEDEPRVQLVGSEENMESQESSDFAAAVGVVLSHTNEDMTEEKRKKSLRLLEKEDKKVADAAAERKEALNAFINKGCALEAVDTNLELARINLFLKEKLNTSQKGECENVGENLSDIDINIDEVLHSDDCMSDFDYAENMLRLSQSNSSGKKRRKNNRGNLEIFKHKVDFIGIQETVKQDFTAKDLDLIGGGGKFSWNWTIPRGRSGGMLVGINEDKMEIMEVSKKNFLLHVKVKNRNDKFVWRLITVYGAAQPEHKEEFLRVLAQDCYGCDEPLLIGGDFNILRRENEKNKRGGVNKWSLMFNSIIENANLREMALEGKKFTWANNKQSVTLEKLDRILFNDKWEIKFPLACGRVLERIYSDHTPLLINVEGEKWQSPLFKFENIWLMREDINTVVEQVWNSCNINGSSIDKWQWSLQKMRKKLKGWNMNWEGMYKRKKHEIMEKIEDIDKKCEAYGMTILERKERGDLEEELKKVLFGPPPENDFTLNLEGIAMLSEAEKERLIRPIEMEELKKVVFGMENNKAPGPDGFPMEFYKHFWYLIKDNLMELITDFMKRKIGVERLNYGVITLIPKCKEAKMIQKFRPICLLNAGILFKIDFEKAYDNIKWSFVYKMMKAKGFPDIWCDWILKVVKGGKVAIRVNDQIGLYFTTHNGLRQGDPLSPLLFNIAADALTILIKRAEQQGLIKGLGMDVMREGVAILQYDDDTICLIQDSLEYAKNLKFILCIFEQLTGLKVNFHKSEVFCLGEAAERQDSYSQMFTCQIGRLPMKYLGVPINQVRIHNKDWKPVEEKIEKKLGCWQGKLLAIGGRVALINSSISSVPLYMMSLYSLPCGVREKIDFYRRRFLWQEDQGIRKYHLVKWLVICLPKDQGGLGILDLDVMNKALLGKWLWNLENTEGLWQDMLRNKYLKKKTLTQIKHKNGDSHFWSSLMEIKELFLRFCDKKVENGESTLFWEDSWWGGKPIKESAPDLYNITLTKNVTVAEIKRRGLGSIKFRRDINAVKQRKWANIGRALDNVSLTNEKDRLIWRLSSKGFSVKSFYRALILQGINYPYKKMWKIKAPPRVKVFSWLVLRNSILTKDNLFKRGWRKGSIKCQFCDKSESIQHLFLDCPMAHFIWSVVECTLNVKPGRNVGEMFSSWILKFGKGNGKLIMVGVTAVLWTIWKARNRACFDGIMPVDPIEIIYNICSNLNSWSILQSKEGDKGRMQWGRSY</sequence>
<accession>Q2QLW7</accession>
<reference evidence="4" key="2">
    <citation type="submission" date="2005-04" db="EMBL/GenBank/DDBJ databases">
        <authorList>
            <person name="Buell C.R."/>
            <person name="Wing R.A."/>
            <person name="McCombie W.A."/>
            <person name="Ouyang S."/>
        </authorList>
    </citation>
    <scope>NUCLEOTIDE SEQUENCE</scope>
</reference>
<feature type="region of interest" description="Disordered" evidence="2">
    <location>
        <begin position="371"/>
        <end position="405"/>
    </location>
</feature>
<dbReference type="SUPFAM" id="SSF56672">
    <property type="entry name" value="DNA/RNA polymerases"/>
    <property type="match status" value="1"/>
</dbReference>
<dbReference type="InterPro" id="IPR036691">
    <property type="entry name" value="Endo/exonu/phosph_ase_sf"/>
</dbReference>
<evidence type="ECO:0000259" key="3">
    <source>
        <dbReference type="PROSITE" id="PS50878"/>
    </source>
</evidence>
<dbReference type="Pfam" id="PF03372">
    <property type="entry name" value="Exo_endo_phos"/>
    <property type="match status" value="1"/>
</dbReference>
<dbReference type="PANTHER" id="PTHR33116">
    <property type="entry name" value="REVERSE TRANSCRIPTASE ZINC-BINDING DOMAIN-CONTAINING PROTEIN-RELATED-RELATED"/>
    <property type="match status" value="1"/>
</dbReference>
<dbReference type="EMBL" id="DP000011">
    <property type="protein sequence ID" value="ABA99487.1"/>
    <property type="molecule type" value="Genomic_DNA"/>
</dbReference>
<dbReference type="PROSITE" id="PS50878">
    <property type="entry name" value="RT_POL"/>
    <property type="match status" value="1"/>
</dbReference>
<feature type="coiled-coil region" evidence="1">
    <location>
        <begin position="447"/>
        <end position="482"/>
    </location>
</feature>
<dbReference type="InterPro" id="IPR043502">
    <property type="entry name" value="DNA/RNA_pol_sf"/>
</dbReference>
<evidence type="ECO:0000256" key="2">
    <source>
        <dbReference type="SAM" id="MobiDB-lite"/>
    </source>
</evidence>
<dbReference type="SUPFAM" id="SSF56219">
    <property type="entry name" value="DNase I-like"/>
    <property type="match status" value="1"/>
</dbReference>
<dbReference type="Pfam" id="PF00078">
    <property type="entry name" value="RVT_1"/>
    <property type="match status" value="1"/>
</dbReference>
<feature type="domain" description="Reverse transcriptase" evidence="3">
    <location>
        <begin position="934"/>
        <end position="1189"/>
    </location>
</feature>
<protein>
    <submittedName>
        <fullName evidence="4">Retrotransposon protein, putative, unclassified</fullName>
    </submittedName>
</protein>